<dbReference type="Pfam" id="PF00975">
    <property type="entry name" value="Thioesterase"/>
    <property type="match status" value="1"/>
</dbReference>
<dbReference type="SMART" id="SM00824">
    <property type="entry name" value="PKS_TE"/>
    <property type="match status" value="1"/>
</dbReference>
<evidence type="ECO:0000256" key="1">
    <source>
        <dbReference type="ARBA" id="ARBA00007169"/>
    </source>
</evidence>
<proteinExistence type="inferred from homology"/>
<organism evidence="4 5">
    <name type="scientific">Nocardiopsis exhalans</name>
    <dbReference type="NCBI Taxonomy" id="163604"/>
    <lineage>
        <taxon>Bacteria</taxon>
        <taxon>Bacillati</taxon>
        <taxon>Actinomycetota</taxon>
        <taxon>Actinomycetes</taxon>
        <taxon>Streptosporangiales</taxon>
        <taxon>Nocardiopsidaceae</taxon>
        <taxon>Nocardiopsis</taxon>
    </lineage>
</organism>
<dbReference type="Proteomes" id="UP001055940">
    <property type="component" value="Chromosome"/>
</dbReference>
<dbReference type="InterPro" id="IPR012223">
    <property type="entry name" value="TEII"/>
</dbReference>
<dbReference type="SUPFAM" id="SSF53474">
    <property type="entry name" value="alpha/beta-Hydrolases"/>
    <property type="match status" value="1"/>
</dbReference>
<protein>
    <submittedName>
        <fullName evidence="4">Alpha/beta fold hydrolase</fullName>
    </submittedName>
</protein>
<gene>
    <name evidence="4" type="ORF">NE857_24325</name>
</gene>
<dbReference type="RefSeq" id="WP_254417807.1">
    <property type="nucleotide sequence ID" value="NZ_BAAAJB010000035.1"/>
</dbReference>
<dbReference type="InterPro" id="IPR029058">
    <property type="entry name" value="AB_hydrolase_fold"/>
</dbReference>
<comment type="similarity">
    <text evidence="1">Belongs to the thioesterase family.</text>
</comment>
<reference evidence="4" key="1">
    <citation type="submission" date="2022-06" db="EMBL/GenBank/DDBJ databases">
        <authorList>
            <person name="Ping M."/>
        </authorList>
    </citation>
    <scope>NUCLEOTIDE SEQUENCE</scope>
    <source>
        <strain evidence="4">JCM11759T</strain>
    </source>
</reference>
<dbReference type="EMBL" id="CP099837">
    <property type="protein sequence ID" value="USY18412.1"/>
    <property type="molecule type" value="Genomic_DNA"/>
</dbReference>
<sequence>MTDRHTMEAWVRRFNAAPDHSPRPRLVCFPHASGAASYYLKLSRLLAPEVEVLALQYPGRQDRRHEPLIDDLHVLADRACEAIAPFIDRPTAFFGHSMGAVVAYETALRLDRADAPEHLFVSGRRAPSVPGQDDTHRLSDDDLIAVVTALDGTDSRVLDDPELRPLILPTMRGDYRAIETYAPRPSRPLSCSLTVLVGDSDPLTTVDAASAWEAHTTGSSEVQIFPGGHFYLNDHWDDLAALAKTSLSAHA</sequence>
<dbReference type="InterPro" id="IPR020802">
    <property type="entry name" value="TesA-like"/>
</dbReference>
<feature type="domain" description="Thioesterase TesA-like" evidence="3">
    <location>
        <begin position="27"/>
        <end position="247"/>
    </location>
</feature>
<dbReference type="PANTHER" id="PTHR11487:SF0">
    <property type="entry name" value="S-ACYL FATTY ACID SYNTHASE THIOESTERASE, MEDIUM CHAIN"/>
    <property type="match status" value="1"/>
</dbReference>
<evidence type="ECO:0000259" key="3">
    <source>
        <dbReference type="SMART" id="SM00824"/>
    </source>
</evidence>
<evidence type="ECO:0000313" key="4">
    <source>
        <dbReference type="EMBL" id="USY18412.1"/>
    </source>
</evidence>
<dbReference type="InterPro" id="IPR001031">
    <property type="entry name" value="Thioesterase"/>
</dbReference>
<keyword evidence="2 4" id="KW-0378">Hydrolase</keyword>
<evidence type="ECO:0000256" key="2">
    <source>
        <dbReference type="ARBA" id="ARBA00022801"/>
    </source>
</evidence>
<evidence type="ECO:0000313" key="5">
    <source>
        <dbReference type="Proteomes" id="UP001055940"/>
    </source>
</evidence>
<dbReference type="Gene3D" id="3.40.50.1820">
    <property type="entry name" value="alpha/beta hydrolase"/>
    <property type="match status" value="1"/>
</dbReference>
<dbReference type="PANTHER" id="PTHR11487">
    <property type="entry name" value="THIOESTERASE"/>
    <property type="match status" value="1"/>
</dbReference>
<name>A0ABY5D303_9ACTN</name>
<dbReference type="GO" id="GO:0016787">
    <property type="term" value="F:hydrolase activity"/>
    <property type="evidence" value="ECO:0007669"/>
    <property type="project" value="UniProtKB-KW"/>
</dbReference>
<accession>A0ABY5D303</accession>
<keyword evidence="5" id="KW-1185">Reference proteome</keyword>